<dbReference type="SUPFAM" id="SSF50022">
    <property type="entry name" value="ISP domain"/>
    <property type="match status" value="1"/>
</dbReference>
<evidence type="ECO:0000256" key="2">
    <source>
        <dbReference type="ARBA" id="ARBA00022723"/>
    </source>
</evidence>
<protein>
    <recommendedName>
        <fullName evidence="5">Rieske domain-containing protein</fullName>
    </recommendedName>
</protein>
<evidence type="ECO:0000256" key="1">
    <source>
        <dbReference type="ARBA" id="ARBA00022714"/>
    </source>
</evidence>
<sequence length="155" mass="15322">MTLEKTGTHDRRTVLKLAGAGGAAIATITFVAGCGSGGDEGSGGSKEAAQPSAEVQAAVEQAVTGGQVKVGGAAFLEEAGVVVTQPTAGDYKVFSDKCPHQNAPVTMLDEGSGRIVCVLHGSQFDPTTGEVVVGPSARGLTPMAVDVAAPAPTST</sequence>
<name>A0ABQ6IRX2_9MICO</name>
<dbReference type="Gene3D" id="2.102.10.10">
    <property type="entry name" value="Rieske [2Fe-2S] iron-sulphur domain"/>
    <property type="match status" value="1"/>
</dbReference>
<evidence type="ECO:0000313" key="7">
    <source>
        <dbReference type="Proteomes" id="UP001157126"/>
    </source>
</evidence>
<keyword evidence="2" id="KW-0479">Metal-binding</keyword>
<keyword evidence="4" id="KW-0411">Iron-sulfur</keyword>
<dbReference type="PROSITE" id="PS51257">
    <property type="entry name" value="PROKAR_LIPOPROTEIN"/>
    <property type="match status" value="1"/>
</dbReference>
<accession>A0ABQ6IRX2</accession>
<dbReference type="Proteomes" id="UP001157126">
    <property type="component" value="Unassembled WGS sequence"/>
</dbReference>
<dbReference type="Pfam" id="PF00355">
    <property type="entry name" value="Rieske"/>
    <property type="match status" value="1"/>
</dbReference>
<proteinExistence type="predicted"/>
<keyword evidence="3" id="KW-0408">Iron</keyword>
<comment type="caution">
    <text evidence="6">The sequence shown here is derived from an EMBL/GenBank/DDBJ whole genome shotgun (WGS) entry which is preliminary data.</text>
</comment>
<dbReference type="InterPro" id="IPR017941">
    <property type="entry name" value="Rieske_2Fe-2S"/>
</dbReference>
<dbReference type="RefSeq" id="WP_284303375.1">
    <property type="nucleotide sequence ID" value="NZ_BSUO01000001.1"/>
</dbReference>
<gene>
    <name evidence="6" type="ORF">GCM10025883_15170</name>
</gene>
<dbReference type="EMBL" id="BSUO01000001">
    <property type="protein sequence ID" value="GMA39472.1"/>
    <property type="molecule type" value="Genomic_DNA"/>
</dbReference>
<feature type="domain" description="Rieske" evidence="5">
    <location>
        <begin position="60"/>
        <end position="147"/>
    </location>
</feature>
<organism evidence="6 7">
    <name type="scientific">Mobilicoccus caccae</name>
    <dbReference type="NCBI Taxonomy" id="1859295"/>
    <lineage>
        <taxon>Bacteria</taxon>
        <taxon>Bacillati</taxon>
        <taxon>Actinomycetota</taxon>
        <taxon>Actinomycetes</taxon>
        <taxon>Micrococcales</taxon>
        <taxon>Dermatophilaceae</taxon>
        <taxon>Mobilicoccus</taxon>
    </lineage>
</organism>
<dbReference type="InterPro" id="IPR036922">
    <property type="entry name" value="Rieske_2Fe-2S_sf"/>
</dbReference>
<keyword evidence="1" id="KW-0001">2Fe-2S</keyword>
<keyword evidence="7" id="KW-1185">Reference proteome</keyword>
<evidence type="ECO:0000256" key="4">
    <source>
        <dbReference type="ARBA" id="ARBA00023014"/>
    </source>
</evidence>
<dbReference type="PROSITE" id="PS51296">
    <property type="entry name" value="RIESKE"/>
    <property type="match status" value="1"/>
</dbReference>
<evidence type="ECO:0000259" key="5">
    <source>
        <dbReference type="PROSITE" id="PS51296"/>
    </source>
</evidence>
<reference evidence="7" key="1">
    <citation type="journal article" date="2019" name="Int. J. Syst. Evol. Microbiol.">
        <title>The Global Catalogue of Microorganisms (GCM) 10K type strain sequencing project: providing services to taxonomists for standard genome sequencing and annotation.</title>
        <authorList>
            <consortium name="The Broad Institute Genomics Platform"/>
            <consortium name="The Broad Institute Genome Sequencing Center for Infectious Disease"/>
            <person name="Wu L."/>
            <person name="Ma J."/>
        </authorList>
    </citation>
    <scope>NUCLEOTIDE SEQUENCE [LARGE SCALE GENOMIC DNA]</scope>
    <source>
        <strain evidence="7">NBRC 113072</strain>
    </source>
</reference>
<evidence type="ECO:0000256" key="3">
    <source>
        <dbReference type="ARBA" id="ARBA00023004"/>
    </source>
</evidence>
<dbReference type="CDD" id="cd03467">
    <property type="entry name" value="Rieske"/>
    <property type="match status" value="1"/>
</dbReference>
<evidence type="ECO:0000313" key="6">
    <source>
        <dbReference type="EMBL" id="GMA39472.1"/>
    </source>
</evidence>